<organism evidence="2 3">
    <name type="scientific">Neofusicoccum ribis</name>
    <dbReference type="NCBI Taxonomy" id="45134"/>
    <lineage>
        <taxon>Eukaryota</taxon>
        <taxon>Fungi</taxon>
        <taxon>Dikarya</taxon>
        <taxon>Ascomycota</taxon>
        <taxon>Pezizomycotina</taxon>
        <taxon>Dothideomycetes</taxon>
        <taxon>Dothideomycetes incertae sedis</taxon>
        <taxon>Botryosphaeriales</taxon>
        <taxon>Botryosphaeriaceae</taxon>
        <taxon>Neofusicoccum</taxon>
    </lineage>
</organism>
<evidence type="ECO:0000313" key="3">
    <source>
        <dbReference type="Proteomes" id="UP001521116"/>
    </source>
</evidence>
<sequence length="779" mass="86012">MSLLKKPIESEKSPRDSIVSSGSHSSAGAPPPAYHEQPPSDALPSLDGANLPPDFTRRLESLSLDPLRVQDAPAPDECIVHLKLLEAFYNLRQDIEGTEGLFGIAGPHLPSKNEKQERSDLKDREDLDENTKQKIKQIREKRWAVYVSRAVDRYETWFGERIPKTTAGKMKGPITGQSLKEDPSLREEASTMGERLKGFFSDNLPPLDVLMVWHAHTLNPRIFFEDCLRHGCLDFWATGIPWVDINACIDNTTFDYDVDEVAKLNWRRGVQRSWDNLDDPLEKKLRCPVCVNGTSLSIPWSRNAGFPSELYNNFHPGDGYADSDFVEVCRGCQNSITHDTLQVSQFRKDISRLLKEDVPLAGTVLDRQGRPIHPMKRFTNPPYFFASAWIKGAAHVKLLEATDLHKNPRASLDSVRPILGDALKKRKTVSQYTQGRGGNTLDRERMSIRRMMSRYWNNHTVFSIDLVGAVIRQGTFIEKMHNIGWIFSPTVYATAERLIQKYQNFFSIMAAYPRKMVVPTLDVDLAWHTHQTTPSRYFQFSETACNGVFIDHDDKIEEAKLDESFEWTSKQYQRMFGQPYSECTCWYCEAVRESHTTPFSRLFRTSNASATSQLHESNSAPPSDPACGPHVSSHNSVRTKNSYAWGAARRSHLEKAYAAAVRRAKKEGREPPQRETFYAAHAEEHSDKKKKEKDNGAYPYAMCAPFVGYAYGPYPLGGVGYAGGDPGYGETGTGVSGPGAGVSGSCAGAGGCGGGGGGCGGGGGGGGGGCGGGGGGGGC</sequence>
<feature type="compositionally biased region" description="Basic and acidic residues" evidence="1">
    <location>
        <begin position="681"/>
        <end position="693"/>
    </location>
</feature>
<name>A0ABR3SUN3_9PEZI</name>
<evidence type="ECO:0000256" key="1">
    <source>
        <dbReference type="SAM" id="MobiDB-lite"/>
    </source>
</evidence>
<feature type="region of interest" description="Disordered" evidence="1">
    <location>
        <begin position="1"/>
        <end position="54"/>
    </location>
</feature>
<feature type="region of interest" description="Disordered" evidence="1">
    <location>
        <begin position="662"/>
        <end position="693"/>
    </location>
</feature>
<evidence type="ECO:0008006" key="4">
    <source>
        <dbReference type="Google" id="ProtNLM"/>
    </source>
</evidence>
<feature type="compositionally biased region" description="Polar residues" evidence="1">
    <location>
        <begin position="610"/>
        <end position="621"/>
    </location>
</feature>
<protein>
    <recommendedName>
        <fullName evidence="4">Alpha-ketoglutarate-dependent sulfonate dioxygenase</fullName>
    </recommendedName>
</protein>
<gene>
    <name evidence="2" type="ORF">SLS56_005609</name>
</gene>
<keyword evidence="3" id="KW-1185">Reference proteome</keyword>
<dbReference type="PANTHER" id="PTHR34365">
    <property type="entry name" value="ENOLASE (DUF1399)"/>
    <property type="match status" value="1"/>
</dbReference>
<feature type="region of interest" description="Disordered" evidence="1">
    <location>
        <begin position="103"/>
        <end position="129"/>
    </location>
</feature>
<dbReference type="EMBL" id="JAJVDC020000058">
    <property type="protein sequence ID" value="KAL1629055.1"/>
    <property type="molecule type" value="Genomic_DNA"/>
</dbReference>
<feature type="compositionally biased region" description="Basic and acidic residues" evidence="1">
    <location>
        <begin position="111"/>
        <end position="129"/>
    </location>
</feature>
<dbReference type="PANTHER" id="PTHR34365:SF7">
    <property type="entry name" value="GLYCINE-RICH DOMAIN-CONTAINING PROTEIN 1"/>
    <property type="match status" value="1"/>
</dbReference>
<evidence type="ECO:0000313" key="2">
    <source>
        <dbReference type="EMBL" id="KAL1629055.1"/>
    </source>
</evidence>
<dbReference type="Proteomes" id="UP001521116">
    <property type="component" value="Unassembled WGS sequence"/>
</dbReference>
<comment type="caution">
    <text evidence="2">The sequence shown here is derived from an EMBL/GenBank/DDBJ whole genome shotgun (WGS) entry which is preliminary data.</text>
</comment>
<feature type="region of interest" description="Disordered" evidence="1">
    <location>
        <begin position="610"/>
        <end position="636"/>
    </location>
</feature>
<feature type="compositionally biased region" description="Basic and acidic residues" evidence="1">
    <location>
        <begin position="1"/>
        <end position="15"/>
    </location>
</feature>
<dbReference type="InterPro" id="IPR009836">
    <property type="entry name" value="GRDP-like"/>
</dbReference>
<accession>A0ABR3SUN3</accession>
<dbReference type="Pfam" id="PF07173">
    <property type="entry name" value="GRDP-like"/>
    <property type="match status" value="1"/>
</dbReference>
<proteinExistence type="predicted"/>
<reference evidence="2 3" key="1">
    <citation type="submission" date="2024-02" db="EMBL/GenBank/DDBJ databases">
        <title>De novo assembly and annotation of 12 fungi associated with fruit tree decline syndrome in Ontario, Canada.</title>
        <authorList>
            <person name="Sulman M."/>
            <person name="Ellouze W."/>
            <person name="Ilyukhin E."/>
        </authorList>
    </citation>
    <scope>NUCLEOTIDE SEQUENCE [LARGE SCALE GENOMIC DNA]</scope>
    <source>
        <strain evidence="2 3">M1-105</strain>
    </source>
</reference>